<comment type="caution">
    <text evidence="5">The sequence shown here is derived from an EMBL/GenBank/DDBJ whole genome shotgun (WGS) entry which is preliminary data.</text>
</comment>
<sequence length="238" mass="26861">MQNLNTVSSIPLYQQLANNIRNDIFNGKFKQDERIPSEIELSEMYTISRSTVRKAIANLVSEGLLIKIHGKGTFVASPKLKHTNNNFSSFTSNVASMGQQLITKIISFSFEPCTDEDIKFFSISSDDTVLVLKRLRLVDNIAIGVETVHFSNKYKFLLNDNMNGSLYSVLQNKYNIIPSTGSKTIEICYATIEESNLLDIPRGTALMLIEDHVFDNNSNPLHITKQVIRGDKFKYAIK</sequence>
<feature type="domain" description="HTH gntR-type" evidence="4">
    <location>
        <begin position="10"/>
        <end position="78"/>
    </location>
</feature>
<dbReference type="InterPro" id="IPR028978">
    <property type="entry name" value="Chorismate_lyase_/UTRA_dom_sf"/>
</dbReference>
<dbReference type="PANTHER" id="PTHR44846">
    <property type="entry name" value="MANNOSYL-D-GLYCERATE TRANSPORT/METABOLISM SYSTEM REPRESSOR MNGR-RELATED"/>
    <property type="match status" value="1"/>
</dbReference>
<dbReference type="InterPro" id="IPR011663">
    <property type="entry name" value="UTRA"/>
</dbReference>
<dbReference type="RefSeq" id="WP_406789028.1">
    <property type="nucleotide sequence ID" value="NZ_JBJIAA010000016.1"/>
</dbReference>
<evidence type="ECO:0000256" key="3">
    <source>
        <dbReference type="ARBA" id="ARBA00023163"/>
    </source>
</evidence>
<dbReference type="SUPFAM" id="SSF46785">
    <property type="entry name" value="Winged helix' DNA-binding domain"/>
    <property type="match status" value="1"/>
</dbReference>
<dbReference type="InterPro" id="IPR036390">
    <property type="entry name" value="WH_DNA-bd_sf"/>
</dbReference>
<protein>
    <submittedName>
        <fullName evidence="5">GntR family transcriptional regulator</fullName>
    </submittedName>
</protein>
<gene>
    <name evidence="5" type="ORF">ACJDT4_18345</name>
</gene>
<dbReference type="InterPro" id="IPR050679">
    <property type="entry name" value="Bact_HTH_transcr_reg"/>
</dbReference>
<dbReference type="EMBL" id="JBJIAA010000016">
    <property type="protein sequence ID" value="MFL0252373.1"/>
    <property type="molecule type" value="Genomic_DNA"/>
</dbReference>
<accession>A0ABW8TJD9</accession>
<keyword evidence="3" id="KW-0804">Transcription</keyword>
<dbReference type="SUPFAM" id="SSF64288">
    <property type="entry name" value="Chorismate lyase-like"/>
    <property type="match status" value="1"/>
</dbReference>
<proteinExistence type="predicted"/>
<dbReference type="SMART" id="SM00345">
    <property type="entry name" value="HTH_GNTR"/>
    <property type="match status" value="1"/>
</dbReference>
<evidence type="ECO:0000259" key="4">
    <source>
        <dbReference type="PROSITE" id="PS50949"/>
    </source>
</evidence>
<name>A0ABW8TJD9_9CLOT</name>
<dbReference type="Gene3D" id="1.10.10.10">
    <property type="entry name" value="Winged helix-like DNA-binding domain superfamily/Winged helix DNA-binding domain"/>
    <property type="match status" value="1"/>
</dbReference>
<dbReference type="InterPro" id="IPR036388">
    <property type="entry name" value="WH-like_DNA-bd_sf"/>
</dbReference>
<dbReference type="Proteomes" id="UP001623592">
    <property type="component" value="Unassembled WGS sequence"/>
</dbReference>
<dbReference type="PROSITE" id="PS50949">
    <property type="entry name" value="HTH_GNTR"/>
    <property type="match status" value="1"/>
</dbReference>
<reference evidence="5 6" key="1">
    <citation type="submission" date="2024-11" db="EMBL/GenBank/DDBJ databases">
        <authorList>
            <person name="Heng Y.C."/>
            <person name="Lim A.C.H."/>
            <person name="Lee J.K.Y."/>
            <person name="Kittelmann S."/>
        </authorList>
    </citation>
    <scope>NUCLEOTIDE SEQUENCE [LARGE SCALE GENOMIC DNA]</scope>
    <source>
        <strain evidence="5 6">WILCCON 0114</strain>
    </source>
</reference>
<dbReference type="PRINTS" id="PR00035">
    <property type="entry name" value="HTHGNTR"/>
</dbReference>
<organism evidence="5 6">
    <name type="scientific">Clostridium neuense</name>
    <dbReference type="NCBI Taxonomy" id="1728934"/>
    <lineage>
        <taxon>Bacteria</taxon>
        <taxon>Bacillati</taxon>
        <taxon>Bacillota</taxon>
        <taxon>Clostridia</taxon>
        <taxon>Eubacteriales</taxon>
        <taxon>Clostridiaceae</taxon>
        <taxon>Clostridium</taxon>
    </lineage>
</organism>
<evidence type="ECO:0000256" key="2">
    <source>
        <dbReference type="ARBA" id="ARBA00023125"/>
    </source>
</evidence>
<dbReference type="CDD" id="cd07377">
    <property type="entry name" value="WHTH_GntR"/>
    <property type="match status" value="1"/>
</dbReference>
<dbReference type="Pfam" id="PF00392">
    <property type="entry name" value="GntR"/>
    <property type="match status" value="1"/>
</dbReference>
<evidence type="ECO:0000313" key="5">
    <source>
        <dbReference type="EMBL" id="MFL0252373.1"/>
    </source>
</evidence>
<dbReference type="Pfam" id="PF07702">
    <property type="entry name" value="UTRA"/>
    <property type="match status" value="1"/>
</dbReference>
<dbReference type="InterPro" id="IPR000524">
    <property type="entry name" value="Tscrpt_reg_HTH_GntR"/>
</dbReference>
<evidence type="ECO:0000256" key="1">
    <source>
        <dbReference type="ARBA" id="ARBA00023015"/>
    </source>
</evidence>
<keyword evidence="1" id="KW-0805">Transcription regulation</keyword>
<dbReference type="Gene3D" id="3.40.1410.10">
    <property type="entry name" value="Chorismate lyase-like"/>
    <property type="match status" value="1"/>
</dbReference>
<dbReference type="SMART" id="SM00866">
    <property type="entry name" value="UTRA"/>
    <property type="match status" value="1"/>
</dbReference>
<keyword evidence="2" id="KW-0238">DNA-binding</keyword>
<keyword evidence="6" id="KW-1185">Reference proteome</keyword>
<evidence type="ECO:0000313" key="6">
    <source>
        <dbReference type="Proteomes" id="UP001623592"/>
    </source>
</evidence>
<dbReference type="PANTHER" id="PTHR44846:SF1">
    <property type="entry name" value="MANNOSYL-D-GLYCERATE TRANSPORT_METABOLISM SYSTEM REPRESSOR MNGR-RELATED"/>
    <property type="match status" value="1"/>
</dbReference>